<comment type="catalytic activity">
    <reaction evidence="8">
        <text>dUMP + (6R)-5,10-methylene-5,6,7,8-tetrahydrofolate = 7,8-dihydrofolate + dTMP</text>
        <dbReference type="Rhea" id="RHEA:12104"/>
        <dbReference type="ChEBI" id="CHEBI:15636"/>
        <dbReference type="ChEBI" id="CHEBI:57451"/>
        <dbReference type="ChEBI" id="CHEBI:63528"/>
        <dbReference type="ChEBI" id="CHEBI:246422"/>
        <dbReference type="EC" id="2.1.1.45"/>
    </reaction>
</comment>
<dbReference type="GO" id="GO:0005739">
    <property type="term" value="C:mitochondrion"/>
    <property type="evidence" value="ECO:0007669"/>
    <property type="project" value="TreeGrafter"/>
</dbReference>
<gene>
    <name evidence="11" type="ORF">CINCED_3A007226</name>
</gene>
<keyword evidence="12" id="KW-1185">Reference proteome</keyword>
<dbReference type="GO" id="GO:0032259">
    <property type="term" value="P:methylation"/>
    <property type="evidence" value="ECO:0007669"/>
    <property type="project" value="UniProtKB-KW"/>
</dbReference>
<keyword evidence="7" id="KW-0545">Nucleotide biosynthesis</keyword>
<dbReference type="InterPro" id="IPR020940">
    <property type="entry name" value="Thymidylate_synthase_AS"/>
</dbReference>
<dbReference type="HAMAP" id="MF_00008">
    <property type="entry name" value="Thymidy_synth_bact"/>
    <property type="match status" value="1"/>
</dbReference>
<dbReference type="GO" id="GO:0006231">
    <property type="term" value="P:dTMP biosynthetic process"/>
    <property type="evidence" value="ECO:0007669"/>
    <property type="project" value="InterPro"/>
</dbReference>
<dbReference type="EC" id="2.1.1.45" evidence="3"/>
<dbReference type="Proteomes" id="UP000325440">
    <property type="component" value="Unassembled WGS sequence"/>
</dbReference>
<evidence type="ECO:0000256" key="1">
    <source>
        <dbReference type="ARBA" id="ARBA00004992"/>
    </source>
</evidence>
<organism evidence="11 12">
    <name type="scientific">Cinara cedri</name>
    <dbReference type="NCBI Taxonomy" id="506608"/>
    <lineage>
        <taxon>Eukaryota</taxon>
        <taxon>Metazoa</taxon>
        <taxon>Ecdysozoa</taxon>
        <taxon>Arthropoda</taxon>
        <taxon>Hexapoda</taxon>
        <taxon>Insecta</taxon>
        <taxon>Pterygota</taxon>
        <taxon>Neoptera</taxon>
        <taxon>Paraneoptera</taxon>
        <taxon>Hemiptera</taxon>
        <taxon>Sternorrhyncha</taxon>
        <taxon>Aphidomorpha</taxon>
        <taxon>Aphidoidea</taxon>
        <taxon>Aphididae</taxon>
        <taxon>Lachninae</taxon>
        <taxon>Cinara</taxon>
    </lineage>
</organism>
<evidence type="ECO:0000313" key="11">
    <source>
        <dbReference type="EMBL" id="VVC34049.1"/>
    </source>
</evidence>
<evidence type="ECO:0000256" key="3">
    <source>
        <dbReference type="ARBA" id="ARBA00011947"/>
    </source>
</evidence>
<dbReference type="InterPro" id="IPR045097">
    <property type="entry name" value="Thymidate_synth/dCMP_Mease"/>
</dbReference>
<evidence type="ECO:0000256" key="6">
    <source>
        <dbReference type="ARBA" id="ARBA00022679"/>
    </source>
</evidence>
<dbReference type="NCBIfam" id="NF002497">
    <property type="entry name" value="PRK01827.1-3"/>
    <property type="match status" value="1"/>
</dbReference>
<dbReference type="NCBIfam" id="TIGR03284">
    <property type="entry name" value="thym_sym"/>
    <property type="match status" value="1"/>
</dbReference>
<reference evidence="11 12" key="1">
    <citation type="submission" date="2019-08" db="EMBL/GenBank/DDBJ databases">
        <authorList>
            <person name="Alioto T."/>
            <person name="Alioto T."/>
            <person name="Gomez Garrido J."/>
        </authorList>
    </citation>
    <scope>NUCLEOTIDE SEQUENCE [LARGE SCALE GENOMIC DNA]</scope>
</reference>
<dbReference type="EMBL" id="CABPRJ010000982">
    <property type="protein sequence ID" value="VVC34049.1"/>
    <property type="molecule type" value="Genomic_DNA"/>
</dbReference>
<name>A0A5E4MRG2_9HEMI</name>
<comment type="pathway">
    <text evidence="1">Pyrimidine metabolism; dTTP biosynthesis.</text>
</comment>
<protein>
    <recommendedName>
        <fullName evidence="4">Thymidylate synthase</fullName>
        <ecNumber evidence="3">2.1.1.45</ecNumber>
    </recommendedName>
</protein>
<dbReference type="PANTHER" id="PTHR11548">
    <property type="entry name" value="THYMIDYLATE SYNTHASE 1"/>
    <property type="match status" value="1"/>
</dbReference>
<comment type="similarity">
    <text evidence="2">Belongs to the thymidylate synthase family.</text>
</comment>
<dbReference type="PRINTS" id="PR00108">
    <property type="entry name" value="THYMDSNTHASE"/>
</dbReference>
<dbReference type="PROSITE" id="PS00091">
    <property type="entry name" value="THYMIDYLATE_SYNTHASE"/>
    <property type="match status" value="1"/>
</dbReference>
<dbReference type="FunFam" id="3.30.572.10:FF:000002">
    <property type="entry name" value="Possible thymidylate synthase"/>
    <property type="match status" value="1"/>
</dbReference>
<evidence type="ECO:0000256" key="7">
    <source>
        <dbReference type="ARBA" id="ARBA00022727"/>
    </source>
</evidence>
<keyword evidence="5 11" id="KW-0489">Methyltransferase</keyword>
<dbReference type="Pfam" id="PF00303">
    <property type="entry name" value="Thymidylat_synt"/>
    <property type="match status" value="1"/>
</dbReference>
<dbReference type="SUPFAM" id="SSF55831">
    <property type="entry name" value="Thymidylate synthase/dCMP hydroxymethylase"/>
    <property type="match status" value="1"/>
</dbReference>
<evidence type="ECO:0000256" key="9">
    <source>
        <dbReference type="PROSITE-ProRule" id="PRU10016"/>
    </source>
</evidence>
<accession>A0A5E4MRG2</accession>
<sequence>MAKSNHLLCKYVENKDEQQYLDHIKNILDNGHPQMDRTEVGTLSIFGAQMRYNLKNGVFPLLTTKRVFWRGVVEELLWFIKGSTSAKELSDKGVKIWDANSSRSYLDSIGLEQRAEGDLGPIYGFQWRHYGAEYVDMHTDYSGKGIDQLQKVIDTIKSRPSDRRMLMVAYNPCDVPKMALPPCHCLVQFYVANGYLSCQMYQRSADMGLGVPFNIASYALLTYMIAHITDLKPGEFIHTLGDSHIYQNHIDGLCAQLKRKPKPFPTLVINRKVESIDDFKYEDFMLTNYDPYPKIQMEMAV</sequence>
<evidence type="ECO:0000259" key="10">
    <source>
        <dbReference type="Pfam" id="PF00303"/>
    </source>
</evidence>
<dbReference type="CDD" id="cd00351">
    <property type="entry name" value="TS_Pyrimidine_HMase"/>
    <property type="match status" value="1"/>
</dbReference>
<dbReference type="UniPathway" id="UPA00575"/>
<dbReference type="GO" id="GO:0006235">
    <property type="term" value="P:dTTP biosynthetic process"/>
    <property type="evidence" value="ECO:0007669"/>
    <property type="project" value="UniProtKB-UniPathway"/>
</dbReference>
<dbReference type="PANTHER" id="PTHR11548:SF2">
    <property type="entry name" value="THYMIDYLATE SYNTHASE"/>
    <property type="match status" value="1"/>
</dbReference>
<dbReference type="GO" id="GO:0005829">
    <property type="term" value="C:cytosol"/>
    <property type="evidence" value="ECO:0007669"/>
    <property type="project" value="TreeGrafter"/>
</dbReference>
<dbReference type="OrthoDB" id="766at2759"/>
<feature type="domain" description="Thymidylate synthase/dCMP hydroxymethylase" evidence="10">
    <location>
        <begin position="18"/>
        <end position="301"/>
    </location>
</feature>
<evidence type="ECO:0000256" key="4">
    <source>
        <dbReference type="ARBA" id="ARBA00015931"/>
    </source>
</evidence>
<dbReference type="InterPro" id="IPR036926">
    <property type="entry name" value="Thymidate_synth/dCMP_Mease_sf"/>
</dbReference>
<dbReference type="AlphaFoldDB" id="A0A5E4MRG2"/>
<keyword evidence="6" id="KW-0808">Transferase</keyword>
<evidence type="ECO:0000313" key="12">
    <source>
        <dbReference type="Proteomes" id="UP000325440"/>
    </source>
</evidence>
<evidence type="ECO:0000256" key="2">
    <source>
        <dbReference type="ARBA" id="ARBA00009972"/>
    </source>
</evidence>
<evidence type="ECO:0000256" key="8">
    <source>
        <dbReference type="ARBA" id="ARBA00047344"/>
    </source>
</evidence>
<dbReference type="InterPro" id="IPR000398">
    <property type="entry name" value="Thymidylate_synthase"/>
</dbReference>
<dbReference type="GO" id="GO:0004799">
    <property type="term" value="F:thymidylate synthase activity"/>
    <property type="evidence" value="ECO:0007669"/>
    <property type="project" value="UniProtKB-EC"/>
</dbReference>
<evidence type="ECO:0000256" key="5">
    <source>
        <dbReference type="ARBA" id="ARBA00022603"/>
    </source>
</evidence>
<proteinExistence type="inferred from homology"/>
<dbReference type="InterPro" id="IPR023451">
    <property type="entry name" value="Thymidate_synth/dCMP_Mease_dom"/>
</dbReference>
<feature type="active site" evidence="9">
    <location>
        <position position="183"/>
    </location>
</feature>
<dbReference type="Gene3D" id="3.30.572.10">
    <property type="entry name" value="Thymidylate synthase/dCMP hydroxymethylase domain"/>
    <property type="match status" value="1"/>
</dbReference>